<accession>B9L7W8</accession>
<dbReference type="EMBL" id="CP001279">
    <property type="protein sequence ID" value="ACM93240.1"/>
    <property type="molecule type" value="Genomic_DNA"/>
</dbReference>
<dbReference type="AlphaFoldDB" id="B9L7W8"/>
<name>B9L7W8_NAUPA</name>
<evidence type="ECO:0000313" key="1">
    <source>
        <dbReference type="EMBL" id="ACM93240.1"/>
    </source>
</evidence>
<proteinExistence type="predicted"/>
<organism evidence="1 2">
    <name type="scientific">Nautilia profundicola (strain ATCC BAA-1463 / DSM 18972 / AmH)</name>
    <dbReference type="NCBI Taxonomy" id="598659"/>
    <lineage>
        <taxon>Bacteria</taxon>
        <taxon>Pseudomonadati</taxon>
        <taxon>Campylobacterota</taxon>
        <taxon>Epsilonproteobacteria</taxon>
        <taxon>Nautiliales</taxon>
        <taxon>Nautiliaceae</taxon>
        <taxon>Nautilia</taxon>
    </lineage>
</organism>
<dbReference type="KEGG" id="nam:NAMH_0303"/>
<dbReference type="RefSeq" id="WP_015902292.1">
    <property type="nucleotide sequence ID" value="NC_012115.1"/>
</dbReference>
<dbReference type="Proteomes" id="UP000000448">
    <property type="component" value="Chromosome"/>
</dbReference>
<gene>
    <name evidence="1" type="ordered locus">NAMH_0303</name>
</gene>
<reference evidence="1 2" key="1">
    <citation type="journal article" date="2009" name="PLoS Genet.">
        <title>Adaptations to submarine hydrothermal environments exemplified by the genome of Nautilia profundicola.</title>
        <authorList>
            <person name="Campbell B.J."/>
            <person name="Smith J.L."/>
            <person name="Hanson T.E."/>
            <person name="Klotz M.G."/>
            <person name="Stein L.Y."/>
            <person name="Lee C.K."/>
            <person name="Wu D."/>
            <person name="Robinson J.M."/>
            <person name="Khouri H.M."/>
            <person name="Eisen J.A."/>
            <person name="Cary S.C."/>
        </authorList>
    </citation>
    <scope>NUCLEOTIDE SEQUENCE [LARGE SCALE GENOMIC DNA]</scope>
    <source>
        <strain evidence="2">ATCC BAA-1463 / DSM 18972 / AmH</strain>
    </source>
</reference>
<dbReference type="STRING" id="598659.NAMH_0303"/>
<sequence>MTYIYVYTADKDKFERIKKAVEVANTLPETPVFCVNDLEAIEEVRKNGYKAMNVDALQDLFNLSDGSDTFYILTPEDTTYLKAAFANVKEIN</sequence>
<protein>
    <submittedName>
        <fullName evidence="1">Uncharacterized protein</fullName>
    </submittedName>
</protein>
<evidence type="ECO:0000313" key="2">
    <source>
        <dbReference type="Proteomes" id="UP000000448"/>
    </source>
</evidence>
<dbReference type="HOGENOM" id="CLU_2410182_0_0_7"/>
<dbReference type="OrthoDB" id="5373026at2"/>
<keyword evidence="2" id="KW-1185">Reference proteome</keyword>